<dbReference type="SUPFAM" id="SSF54631">
    <property type="entry name" value="CBS-domain pair"/>
    <property type="match status" value="1"/>
</dbReference>
<dbReference type="InterPro" id="IPR000644">
    <property type="entry name" value="CBS_dom"/>
</dbReference>
<dbReference type="InterPro" id="IPR051462">
    <property type="entry name" value="CBS_domain-containing"/>
</dbReference>
<dbReference type="Pfam" id="PF00571">
    <property type="entry name" value="CBS"/>
    <property type="match status" value="2"/>
</dbReference>
<sequence>MTSNQGAPLSRRSFSSAAYGRRKKGGHSSENGAGEAVQRNSFSASRSVGLTGERTVKRLRLSRALTVSDSTSIKEACRRMAARRVDALLLTDSKALLCGILTDKDIATKVIAPEVDIENTPVSDVMTRNPMFVLSDTLAVEALQKMVQG</sequence>
<dbReference type="PANTHER" id="PTHR48108">
    <property type="entry name" value="CBS DOMAIN-CONTAINING PROTEIN CBSX2, CHLOROPLASTIC"/>
    <property type="match status" value="1"/>
</dbReference>
<protein>
    <recommendedName>
        <fullName evidence="4">CBS domain-containing protein</fullName>
    </recommendedName>
</protein>
<proteinExistence type="predicted"/>
<comment type="caution">
    <text evidence="5">The sequence shown here is derived from an EMBL/GenBank/DDBJ whole genome shotgun (WGS) entry which is preliminary data.</text>
</comment>
<keyword evidence="6" id="KW-1185">Reference proteome</keyword>
<keyword evidence="1" id="KW-0677">Repeat</keyword>
<dbReference type="AlphaFoldDB" id="S8CLW6"/>
<dbReference type="Gene3D" id="3.10.580.10">
    <property type="entry name" value="CBS-domain"/>
    <property type="match status" value="1"/>
</dbReference>
<dbReference type="InterPro" id="IPR046342">
    <property type="entry name" value="CBS_dom_sf"/>
</dbReference>
<evidence type="ECO:0000313" key="6">
    <source>
        <dbReference type="Proteomes" id="UP000015453"/>
    </source>
</evidence>
<organism evidence="5 6">
    <name type="scientific">Genlisea aurea</name>
    <dbReference type="NCBI Taxonomy" id="192259"/>
    <lineage>
        <taxon>Eukaryota</taxon>
        <taxon>Viridiplantae</taxon>
        <taxon>Streptophyta</taxon>
        <taxon>Embryophyta</taxon>
        <taxon>Tracheophyta</taxon>
        <taxon>Spermatophyta</taxon>
        <taxon>Magnoliopsida</taxon>
        <taxon>eudicotyledons</taxon>
        <taxon>Gunneridae</taxon>
        <taxon>Pentapetalae</taxon>
        <taxon>asterids</taxon>
        <taxon>lamiids</taxon>
        <taxon>Lamiales</taxon>
        <taxon>Lentibulariaceae</taxon>
        <taxon>Genlisea</taxon>
    </lineage>
</organism>
<dbReference type="SMART" id="SM00116">
    <property type="entry name" value="CBS"/>
    <property type="match status" value="1"/>
</dbReference>
<evidence type="ECO:0000256" key="3">
    <source>
        <dbReference type="SAM" id="MobiDB-lite"/>
    </source>
</evidence>
<dbReference type="OrthoDB" id="418595at2759"/>
<evidence type="ECO:0000259" key="4">
    <source>
        <dbReference type="PROSITE" id="PS51371"/>
    </source>
</evidence>
<accession>S8CLW6</accession>
<reference evidence="5 6" key="1">
    <citation type="journal article" date="2013" name="BMC Genomics">
        <title>The miniature genome of a carnivorous plant Genlisea aurea contains a low number of genes and short non-coding sequences.</title>
        <authorList>
            <person name="Leushkin E.V."/>
            <person name="Sutormin R.A."/>
            <person name="Nabieva E.R."/>
            <person name="Penin A.A."/>
            <person name="Kondrashov A.S."/>
            <person name="Logacheva M.D."/>
        </authorList>
    </citation>
    <scope>NUCLEOTIDE SEQUENCE [LARGE SCALE GENOMIC DNA]</scope>
</reference>
<evidence type="ECO:0000256" key="1">
    <source>
        <dbReference type="ARBA" id="ARBA00022737"/>
    </source>
</evidence>
<evidence type="ECO:0000256" key="2">
    <source>
        <dbReference type="PROSITE-ProRule" id="PRU00703"/>
    </source>
</evidence>
<gene>
    <name evidence="5" type="ORF">M569_06630</name>
</gene>
<dbReference type="PROSITE" id="PS51371">
    <property type="entry name" value="CBS"/>
    <property type="match status" value="1"/>
</dbReference>
<feature type="non-terminal residue" evidence="5">
    <location>
        <position position="149"/>
    </location>
</feature>
<feature type="compositionally biased region" description="Polar residues" evidence="3">
    <location>
        <begin position="38"/>
        <end position="48"/>
    </location>
</feature>
<dbReference type="EMBL" id="AUSU01002764">
    <property type="protein sequence ID" value="EPS68144.1"/>
    <property type="molecule type" value="Genomic_DNA"/>
</dbReference>
<feature type="compositionally biased region" description="Polar residues" evidence="3">
    <location>
        <begin position="1"/>
        <end position="16"/>
    </location>
</feature>
<dbReference type="Proteomes" id="UP000015453">
    <property type="component" value="Unassembled WGS sequence"/>
</dbReference>
<feature type="region of interest" description="Disordered" evidence="3">
    <location>
        <begin position="1"/>
        <end position="49"/>
    </location>
</feature>
<name>S8CLW6_9LAMI</name>
<evidence type="ECO:0000313" key="5">
    <source>
        <dbReference type="EMBL" id="EPS68144.1"/>
    </source>
</evidence>
<feature type="domain" description="CBS" evidence="4">
    <location>
        <begin position="60"/>
        <end position="117"/>
    </location>
</feature>
<keyword evidence="2" id="KW-0129">CBS domain</keyword>
<dbReference type="PANTHER" id="PTHR48108:SF26">
    <property type="entry name" value="CBS DOMAIN-CONTAINING PROTEIN DDB_G0289609"/>
    <property type="match status" value="1"/>
</dbReference>